<accession>A0ABR2F8S0</accession>
<dbReference type="EMBL" id="JBBPBM010000007">
    <property type="protein sequence ID" value="KAK8574674.1"/>
    <property type="molecule type" value="Genomic_DNA"/>
</dbReference>
<organism evidence="1 2">
    <name type="scientific">Hibiscus sabdariffa</name>
    <name type="common">roselle</name>
    <dbReference type="NCBI Taxonomy" id="183260"/>
    <lineage>
        <taxon>Eukaryota</taxon>
        <taxon>Viridiplantae</taxon>
        <taxon>Streptophyta</taxon>
        <taxon>Embryophyta</taxon>
        <taxon>Tracheophyta</taxon>
        <taxon>Spermatophyta</taxon>
        <taxon>Magnoliopsida</taxon>
        <taxon>eudicotyledons</taxon>
        <taxon>Gunneridae</taxon>
        <taxon>Pentapetalae</taxon>
        <taxon>rosids</taxon>
        <taxon>malvids</taxon>
        <taxon>Malvales</taxon>
        <taxon>Malvaceae</taxon>
        <taxon>Malvoideae</taxon>
        <taxon>Hibiscus</taxon>
    </lineage>
</organism>
<keyword evidence="2" id="KW-1185">Reference proteome</keyword>
<reference evidence="1 2" key="1">
    <citation type="journal article" date="2024" name="G3 (Bethesda)">
        <title>Genome assembly of Hibiscus sabdariffa L. provides insights into metabolisms of medicinal natural products.</title>
        <authorList>
            <person name="Kim T."/>
        </authorList>
    </citation>
    <scope>NUCLEOTIDE SEQUENCE [LARGE SCALE GENOMIC DNA]</scope>
    <source>
        <strain evidence="1">TK-2024</strain>
        <tissue evidence="1">Old leaves</tissue>
    </source>
</reference>
<protein>
    <submittedName>
        <fullName evidence="1">Uncharacterized protein</fullName>
    </submittedName>
</protein>
<evidence type="ECO:0000313" key="1">
    <source>
        <dbReference type="EMBL" id="KAK8574674.1"/>
    </source>
</evidence>
<proteinExistence type="predicted"/>
<evidence type="ECO:0000313" key="2">
    <source>
        <dbReference type="Proteomes" id="UP001472677"/>
    </source>
</evidence>
<name>A0ABR2F8S0_9ROSI</name>
<dbReference type="Proteomes" id="UP001472677">
    <property type="component" value="Unassembled WGS sequence"/>
</dbReference>
<comment type="caution">
    <text evidence="1">The sequence shown here is derived from an EMBL/GenBank/DDBJ whole genome shotgun (WGS) entry which is preliminary data.</text>
</comment>
<sequence length="123" mass="13612">MYFVGHSSLLEGQPLAIDNRRKAFGMSLSVEYQLHYCLLAASVTEAEEIPPEVFASDIRVFLGDGVGGHDLQIPGFLLDDPNYKSIRICGSYFCFTVTKIVRYCSLGFERGEALKVPITEEAA</sequence>
<gene>
    <name evidence="1" type="ORF">V6N12_062363</name>
</gene>